<dbReference type="PROSITE" id="PS00518">
    <property type="entry name" value="ZF_RING_1"/>
    <property type="match status" value="1"/>
</dbReference>
<feature type="coiled-coil region" evidence="5">
    <location>
        <begin position="264"/>
        <end position="294"/>
    </location>
</feature>
<gene>
    <name evidence="10" type="primary">LOC111106481</name>
</gene>
<dbReference type="InterPro" id="IPR047153">
    <property type="entry name" value="TRIM45/56/19-like"/>
</dbReference>
<dbReference type="PROSITE" id="PS50119">
    <property type="entry name" value="ZF_BBOX"/>
    <property type="match status" value="1"/>
</dbReference>
<proteinExistence type="predicted"/>
<keyword evidence="6" id="KW-1133">Transmembrane helix</keyword>
<feature type="domain" description="B box-type" evidence="8">
    <location>
        <begin position="91"/>
        <end position="147"/>
    </location>
</feature>
<dbReference type="PROSITE" id="PS50089">
    <property type="entry name" value="ZF_RING_2"/>
    <property type="match status" value="1"/>
</dbReference>
<dbReference type="OrthoDB" id="6064025at2759"/>
<evidence type="ECO:0000256" key="1">
    <source>
        <dbReference type="ARBA" id="ARBA00022723"/>
    </source>
</evidence>
<evidence type="ECO:0000256" key="2">
    <source>
        <dbReference type="ARBA" id="ARBA00022771"/>
    </source>
</evidence>
<feature type="transmembrane region" description="Helical" evidence="6">
    <location>
        <begin position="385"/>
        <end position="410"/>
    </location>
</feature>
<dbReference type="SUPFAM" id="SSF57850">
    <property type="entry name" value="RING/U-box"/>
    <property type="match status" value="1"/>
</dbReference>
<dbReference type="GO" id="GO:0008270">
    <property type="term" value="F:zinc ion binding"/>
    <property type="evidence" value="ECO:0007669"/>
    <property type="project" value="UniProtKB-KW"/>
</dbReference>
<keyword evidence="6" id="KW-0472">Membrane</keyword>
<feature type="domain" description="RING-type" evidence="7">
    <location>
        <begin position="19"/>
        <end position="62"/>
    </location>
</feature>
<dbReference type="InterPro" id="IPR027370">
    <property type="entry name" value="Znf-RING_euk"/>
</dbReference>
<keyword evidence="3" id="KW-0862">Zinc</keyword>
<evidence type="ECO:0000259" key="7">
    <source>
        <dbReference type="PROSITE" id="PS50089"/>
    </source>
</evidence>
<evidence type="ECO:0000256" key="6">
    <source>
        <dbReference type="SAM" id="Phobius"/>
    </source>
</evidence>
<dbReference type="Gene3D" id="3.30.160.60">
    <property type="entry name" value="Classic Zinc Finger"/>
    <property type="match status" value="1"/>
</dbReference>
<dbReference type="SMART" id="SM00184">
    <property type="entry name" value="RING"/>
    <property type="match status" value="1"/>
</dbReference>
<keyword evidence="1" id="KW-0479">Metal-binding</keyword>
<dbReference type="Gene3D" id="3.30.40.10">
    <property type="entry name" value="Zinc/RING finger domain, C3HC4 (zinc finger)"/>
    <property type="match status" value="1"/>
</dbReference>
<evidence type="ECO:0000313" key="9">
    <source>
        <dbReference type="Proteomes" id="UP000694844"/>
    </source>
</evidence>
<name>A0A8B8B0E8_CRAVI</name>
<dbReference type="Pfam" id="PF00643">
    <property type="entry name" value="zf-B_box"/>
    <property type="match status" value="1"/>
</dbReference>
<dbReference type="InterPro" id="IPR013083">
    <property type="entry name" value="Znf_RING/FYVE/PHD"/>
</dbReference>
<dbReference type="RefSeq" id="XP_022296890.1">
    <property type="nucleotide sequence ID" value="XM_022441182.1"/>
</dbReference>
<dbReference type="InterPro" id="IPR017907">
    <property type="entry name" value="Znf_RING_CS"/>
</dbReference>
<keyword evidence="5" id="KW-0175">Coiled coil</keyword>
<evidence type="ECO:0000256" key="4">
    <source>
        <dbReference type="PROSITE-ProRule" id="PRU00024"/>
    </source>
</evidence>
<evidence type="ECO:0000259" key="8">
    <source>
        <dbReference type="PROSITE" id="PS50119"/>
    </source>
</evidence>
<keyword evidence="2 4" id="KW-0863">Zinc-finger</keyword>
<dbReference type="GeneID" id="111106481"/>
<sequence length="419" mass="48777">MTTANNQGFIKEIHNLCECNICYNEYDEKKRIPRVLPCQHTFCSICLAKHCKQQSLKCPFCNREYHLEKGNVNSFPKDYTRRDLKELLEKFSIPLCKECKNNNLAEYFCKTCKARICHICYSQRKFGNCKGHDFERQAFLSSSETPISTTDIPANSVCIIPGHENNELKYFCRENTCSKAVCANCVVDSHKDHATVTVADEFDIRKKDLQNICRTTRKKIVKAKLFLDDICKCIALVTENDKKIRNSLMEHAKRGIKYINDFQIEAEKNFNEKLRNYAETLERRQEQVKSFLENSLECCAIAEEAIKGENKVVFLSLEKTLTEKLKMFEQSDIEKHSKVMQSSYDFEIRERIEELARKIDQMISKNDIAAKKEKTLPNREPASCFHVFLSVFVTLFLATLTILTFFPVPYSRVFDVDRK</sequence>
<organism evidence="9 10">
    <name type="scientific">Crassostrea virginica</name>
    <name type="common">Eastern oyster</name>
    <dbReference type="NCBI Taxonomy" id="6565"/>
    <lineage>
        <taxon>Eukaryota</taxon>
        <taxon>Metazoa</taxon>
        <taxon>Spiralia</taxon>
        <taxon>Lophotrochozoa</taxon>
        <taxon>Mollusca</taxon>
        <taxon>Bivalvia</taxon>
        <taxon>Autobranchia</taxon>
        <taxon>Pteriomorphia</taxon>
        <taxon>Ostreida</taxon>
        <taxon>Ostreoidea</taxon>
        <taxon>Ostreidae</taxon>
        <taxon>Crassostrea</taxon>
    </lineage>
</organism>
<evidence type="ECO:0000313" key="10">
    <source>
        <dbReference type="RefSeq" id="XP_022296890.1"/>
    </source>
</evidence>
<evidence type="ECO:0000256" key="5">
    <source>
        <dbReference type="SAM" id="Coils"/>
    </source>
</evidence>
<protein>
    <submittedName>
        <fullName evidence="10">Tripartite motif-containing protein 2-like isoform X3</fullName>
    </submittedName>
</protein>
<dbReference type="SUPFAM" id="SSF57845">
    <property type="entry name" value="B-box zinc-binding domain"/>
    <property type="match status" value="1"/>
</dbReference>
<dbReference type="PANTHER" id="PTHR25462:SF296">
    <property type="entry name" value="MEIOTIC P26, ISOFORM F"/>
    <property type="match status" value="1"/>
</dbReference>
<dbReference type="InterPro" id="IPR001841">
    <property type="entry name" value="Znf_RING"/>
</dbReference>
<dbReference type="Pfam" id="PF13445">
    <property type="entry name" value="zf-RING_UBOX"/>
    <property type="match status" value="1"/>
</dbReference>
<evidence type="ECO:0000256" key="3">
    <source>
        <dbReference type="ARBA" id="ARBA00022833"/>
    </source>
</evidence>
<keyword evidence="9" id="KW-1185">Reference proteome</keyword>
<keyword evidence="6" id="KW-0812">Transmembrane</keyword>
<dbReference type="AlphaFoldDB" id="A0A8B8B0E8"/>
<dbReference type="SMART" id="SM00336">
    <property type="entry name" value="BBOX"/>
    <property type="match status" value="2"/>
</dbReference>
<accession>A0A8B8B0E8</accession>
<dbReference type="PANTHER" id="PTHR25462">
    <property type="entry name" value="BONUS, ISOFORM C-RELATED"/>
    <property type="match status" value="1"/>
</dbReference>
<dbReference type="Proteomes" id="UP000694844">
    <property type="component" value="Chromosome 8"/>
</dbReference>
<dbReference type="InterPro" id="IPR000315">
    <property type="entry name" value="Znf_B-box"/>
</dbReference>
<reference evidence="10" key="1">
    <citation type="submission" date="2025-08" db="UniProtKB">
        <authorList>
            <consortium name="RefSeq"/>
        </authorList>
    </citation>
    <scope>IDENTIFICATION</scope>
    <source>
        <tissue evidence="10">Whole sample</tissue>
    </source>
</reference>